<organism evidence="1 2">
    <name type="scientific">Runella rosea</name>
    <dbReference type="NCBI Taxonomy" id="2259595"/>
    <lineage>
        <taxon>Bacteria</taxon>
        <taxon>Pseudomonadati</taxon>
        <taxon>Bacteroidota</taxon>
        <taxon>Cytophagia</taxon>
        <taxon>Cytophagales</taxon>
        <taxon>Spirosomataceae</taxon>
        <taxon>Runella</taxon>
    </lineage>
</organism>
<keyword evidence="2" id="KW-1185">Reference proteome</keyword>
<protein>
    <submittedName>
        <fullName evidence="1">Uncharacterized protein</fullName>
    </submittedName>
</protein>
<dbReference type="EMBL" id="CP030850">
    <property type="protein sequence ID" value="AXE19475.1"/>
    <property type="molecule type" value="Genomic_DNA"/>
</dbReference>
<dbReference type="KEGG" id="run:DR864_17860"/>
<name>A0A344TLF4_9BACT</name>
<reference evidence="1 2" key="1">
    <citation type="submission" date="2018-07" db="EMBL/GenBank/DDBJ databases">
        <title>Genome sequencing of Runella.</title>
        <authorList>
            <person name="Baek M.-G."/>
            <person name="Yi H."/>
        </authorList>
    </citation>
    <scope>NUCLEOTIDE SEQUENCE [LARGE SCALE GENOMIC DNA]</scope>
    <source>
        <strain evidence="1 2">HYN0085</strain>
    </source>
</reference>
<proteinExistence type="predicted"/>
<gene>
    <name evidence="1" type="ORF">DR864_17860</name>
</gene>
<accession>A0A344TLF4</accession>
<dbReference type="RefSeq" id="WP_114068247.1">
    <property type="nucleotide sequence ID" value="NZ_CP030850.1"/>
</dbReference>
<dbReference type="AlphaFoldDB" id="A0A344TLF4"/>
<dbReference type="Proteomes" id="UP000251993">
    <property type="component" value="Chromosome"/>
</dbReference>
<evidence type="ECO:0000313" key="1">
    <source>
        <dbReference type="EMBL" id="AXE19475.1"/>
    </source>
</evidence>
<sequence>MIKLFKSLFPLCVLLVGGYIQHHGGTFYESINSSTVKNKQYLIVEKKQYSVSKPVLFNQGKNKQNRITDIEEKENEIVSFKKYSLFSNNVNTPFYTQTAEYSFQYTQLHFFFFKLFSYYPSCKSLYLIFEVMRI</sequence>
<evidence type="ECO:0000313" key="2">
    <source>
        <dbReference type="Proteomes" id="UP000251993"/>
    </source>
</evidence>
<dbReference type="OrthoDB" id="965831at2"/>